<dbReference type="UniPathway" id="UPA00705"/>
<evidence type="ECO:0000256" key="7">
    <source>
        <dbReference type="ARBA" id="ARBA00022989"/>
    </source>
</evidence>
<dbReference type="GO" id="GO:0045277">
    <property type="term" value="C:respiratory chain complex IV"/>
    <property type="evidence" value="ECO:0007669"/>
    <property type="project" value="InterPro"/>
</dbReference>
<dbReference type="Proteomes" id="UP001501920">
    <property type="component" value="Chromosome 10"/>
</dbReference>
<evidence type="ECO:0000256" key="3">
    <source>
        <dbReference type="ARBA" id="ARBA00010117"/>
    </source>
</evidence>
<evidence type="ECO:0000256" key="9">
    <source>
        <dbReference type="ARBA" id="ARBA00023136"/>
    </source>
</evidence>
<dbReference type="Gene3D" id="4.10.81.10">
    <property type="entry name" value="Cytochrome c oxidase, subunit 8"/>
    <property type="match status" value="1"/>
</dbReference>
<dbReference type="GO" id="GO:0006123">
    <property type="term" value="P:mitochondrial electron transport, cytochrome c to oxygen"/>
    <property type="evidence" value="ECO:0007669"/>
    <property type="project" value="InterPro"/>
</dbReference>
<reference evidence="11" key="3">
    <citation type="submission" date="2025-09" db="UniProtKB">
        <authorList>
            <consortium name="Ensembl"/>
        </authorList>
    </citation>
    <scope>IDENTIFICATION</scope>
</reference>
<dbReference type="Ensembl" id="ENSPNAT00000009601.2">
    <property type="protein sequence ID" value="ENSPNAP00000002927.2"/>
    <property type="gene ID" value="ENSPNAG00000009291.2"/>
</dbReference>
<evidence type="ECO:0000256" key="6">
    <source>
        <dbReference type="ARBA" id="ARBA00022946"/>
    </source>
</evidence>
<comment type="subcellular location">
    <subcellularLocation>
        <location evidence="1">Mitochondrion inner membrane</location>
        <topology evidence="1">Single-pass membrane protein</topology>
    </subcellularLocation>
</comment>
<keyword evidence="8" id="KW-0496">Mitochondrion</keyword>
<dbReference type="GO" id="GO:0005743">
    <property type="term" value="C:mitochondrial inner membrane"/>
    <property type="evidence" value="ECO:0007669"/>
    <property type="project" value="UniProtKB-SubCell"/>
</dbReference>
<dbReference type="AlphaFoldDB" id="A0A3B4BTF3"/>
<proteinExistence type="inferred from homology"/>
<evidence type="ECO:0000256" key="8">
    <source>
        <dbReference type="ARBA" id="ARBA00023128"/>
    </source>
</evidence>
<comment type="similarity">
    <text evidence="3">Belongs to the cytochrome c oxidase VIII family.</text>
</comment>
<evidence type="ECO:0000256" key="4">
    <source>
        <dbReference type="ARBA" id="ARBA00022692"/>
    </source>
</evidence>
<keyword evidence="12" id="KW-1185">Reference proteome</keyword>
<accession>A0A3B4BTF3</accession>
<feature type="transmembrane region" description="Helical" evidence="10">
    <location>
        <begin position="39"/>
        <end position="61"/>
    </location>
</feature>
<evidence type="ECO:0000256" key="10">
    <source>
        <dbReference type="SAM" id="Phobius"/>
    </source>
</evidence>
<dbReference type="InterPro" id="IPR003205">
    <property type="entry name" value="Cyt_c_oxidase_su8"/>
</dbReference>
<evidence type="ECO:0000256" key="2">
    <source>
        <dbReference type="ARBA" id="ARBA00004673"/>
    </source>
</evidence>
<dbReference type="GeneTree" id="ENSGT01120000277354"/>
<evidence type="ECO:0000313" key="12">
    <source>
        <dbReference type="Proteomes" id="UP001501920"/>
    </source>
</evidence>
<keyword evidence="7 10" id="KW-1133">Transmembrane helix</keyword>
<reference evidence="11" key="2">
    <citation type="submission" date="2025-08" db="UniProtKB">
        <authorList>
            <consortium name="Ensembl"/>
        </authorList>
    </citation>
    <scope>IDENTIFICATION</scope>
</reference>
<keyword evidence="6" id="KW-0809">Transit peptide</keyword>
<dbReference type="InterPro" id="IPR036548">
    <property type="entry name" value="Cyt_c_oxidase_su8_sf"/>
</dbReference>
<keyword evidence="5" id="KW-0999">Mitochondrion inner membrane</keyword>
<organism evidence="11 12">
    <name type="scientific">Pygocentrus nattereri</name>
    <name type="common">Red-bellied piranha</name>
    <dbReference type="NCBI Taxonomy" id="42514"/>
    <lineage>
        <taxon>Eukaryota</taxon>
        <taxon>Metazoa</taxon>
        <taxon>Chordata</taxon>
        <taxon>Craniata</taxon>
        <taxon>Vertebrata</taxon>
        <taxon>Euteleostomi</taxon>
        <taxon>Actinopterygii</taxon>
        <taxon>Neopterygii</taxon>
        <taxon>Teleostei</taxon>
        <taxon>Ostariophysi</taxon>
        <taxon>Characiformes</taxon>
        <taxon>Characoidei</taxon>
        <taxon>Pygocentrus</taxon>
    </lineage>
</organism>
<keyword evidence="4 10" id="KW-0812">Transmembrane</keyword>
<evidence type="ECO:0000256" key="5">
    <source>
        <dbReference type="ARBA" id="ARBA00022792"/>
    </source>
</evidence>
<protein>
    <submittedName>
        <fullName evidence="11">Uncharacterized protein</fullName>
    </submittedName>
</protein>
<sequence length="75" mass="8656">WCHPIVCRFGKGQYLGENVPKHFITQNVRKQHFHKASHLAVALFAMSVFAFALLVPAGWIMHHIPVYRQRPPPQV</sequence>
<evidence type="ECO:0000256" key="1">
    <source>
        <dbReference type="ARBA" id="ARBA00004434"/>
    </source>
</evidence>
<name>A0A3B4BTF3_PYGNA</name>
<dbReference type="Pfam" id="PF02285">
    <property type="entry name" value="COX8"/>
    <property type="match status" value="1"/>
</dbReference>
<evidence type="ECO:0000313" key="11">
    <source>
        <dbReference type="Ensembl" id="ENSPNAP00000002927.2"/>
    </source>
</evidence>
<comment type="pathway">
    <text evidence="2">Energy metabolism; oxidative phosphorylation.</text>
</comment>
<dbReference type="SUPFAM" id="SSF81431">
    <property type="entry name" value="Mitochondrial cytochrome c oxidase subunit VIIIb (aka IX)"/>
    <property type="match status" value="1"/>
</dbReference>
<keyword evidence="9 10" id="KW-0472">Membrane</keyword>
<reference evidence="11 12" key="1">
    <citation type="submission" date="2020-10" db="EMBL/GenBank/DDBJ databases">
        <title>Pygocentrus nattereri (red-bellied piranha) genome, fPygNat1, primary haplotype.</title>
        <authorList>
            <person name="Myers G."/>
            <person name="Meyer A."/>
            <person name="Karagic N."/>
            <person name="Pippel M."/>
            <person name="Winkler S."/>
            <person name="Tracey A."/>
            <person name="Wood J."/>
            <person name="Formenti G."/>
            <person name="Howe K."/>
            <person name="Fedrigo O."/>
            <person name="Jarvis E.D."/>
        </authorList>
    </citation>
    <scope>NUCLEOTIDE SEQUENCE [LARGE SCALE GENOMIC DNA]</scope>
</reference>